<feature type="compositionally biased region" description="Polar residues" evidence="2">
    <location>
        <begin position="280"/>
        <end position="294"/>
    </location>
</feature>
<evidence type="ECO:0000256" key="1">
    <source>
        <dbReference type="ARBA" id="ARBA00008174"/>
    </source>
</evidence>
<feature type="domain" description="Timeless C-terminal" evidence="3">
    <location>
        <begin position="670"/>
        <end position="761"/>
    </location>
</feature>
<comment type="similarity">
    <text evidence="1">Belongs to the timeless family.</text>
</comment>
<gene>
    <name evidence="4" type="ORF">HOLleu_27284</name>
</gene>
<feature type="region of interest" description="Disordered" evidence="2">
    <location>
        <begin position="255"/>
        <end position="302"/>
    </location>
</feature>
<dbReference type="PANTHER" id="PTHR22940">
    <property type="entry name" value="TIMEOUT/TIMELESS-2"/>
    <property type="match status" value="1"/>
</dbReference>
<dbReference type="AlphaFoldDB" id="A0A9Q1H3E6"/>
<proteinExistence type="inferred from homology"/>
<dbReference type="GO" id="GO:0000076">
    <property type="term" value="P:DNA replication checkpoint signaling"/>
    <property type="evidence" value="ECO:0007669"/>
    <property type="project" value="TreeGrafter"/>
</dbReference>
<comment type="caution">
    <text evidence="4">The sequence shown here is derived from an EMBL/GenBank/DDBJ whole genome shotgun (WGS) entry which is preliminary data.</text>
</comment>
<dbReference type="GO" id="GO:0003677">
    <property type="term" value="F:DNA binding"/>
    <property type="evidence" value="ECO:0007669"/>
    <property type="project" value="TreeGrafter"/>
</dbReference>
<reference evidence="4" key="1">
    <citation type="submission" date="2021-10" db="EMBL/GenBank/DDBJ databases">
        <title>Tropical sea cucumber genome reveals ecological adaptation and Cuvierian tubules defense mechanism.</title>
        <authorList>
            <person name="Chen T."/>
        </authorList>
    </citation>
    <scope>NUCLEOTIDE SEQUENCE</scope>
    <source>
        <strain evidence="4">Nanhai2018</strain>
        <tissue evidence="4">Muscle</tissue>
    </source>
</reference>
<dbReference type="Pfam" id="PF05029">
    <property type="entry name" value="TIMELESS_C"/>
    <property type="match status" value="1"/>
</dbReference>
<evidence type="ECO:0000313" key="4">
    <source>
        <dbReference type="EMBL" id="KAJ8030781.1"/>
    </source>
</evidence>
<evidence type="ECO:0000259" key="3">
    <source>
        <dbReference type="Pfam" id="PF05029"/>
    </source>
</evidence>
<dbReference type="EMBL" id="JAIZAY010000013">
    <property type="protein sequence ID" value="KAJ8030781.1"/>
    <property type="molecule type" value="Genomic_DNA"/>
</dbReference>
<evidence type="ECO:0000256" key="2">
    <source>
        <dbReference type="SAM" id="MobiDB-lite"/>
    </source>
</evidence>
<dbReference type="Proteomes" id="UP001152320">
    <property type="component" value="Chromosome 13"/>
</dbReference>
<dbReference type="PANTHER" id="PTHR22940:SF5">
    <property type="entry name" value="PROTEIN TIMELESS"/>
    <property type="match status" value="1"/>
</dbReference>
<dbReference type="InterPro" id="IPR044998">
    <property type="entry name" value="Timeless"/>
</dbReference>
<organism evidence="4 5">
    <name type="scientific">Holothuria leucospilota</name>
    <name type="common">Black long sea cucumber</name>
    <name type="synonym">Mertensiothuria leucospilota</name>
    <dbReference type="NCBI Taxonomy" id="206669"/>
    <lineage>
        <taxon>Eukaryota</taxon>
        <taxon>Metazoa</taxon>
        <taxon>Echinodermata</taxon>
        <taxon>Eleutherozoa</taxon>
        <taxon>Echinozoa</taxon>
        <taxon>Holothuroidea</taxon>
        <taxon>Aspidochirotacea</taxon>
        <taxon>Aspidochirotida</taxon>
        <taxon>Holothuriidae</taxon>
        <taxon>Holothuria</taxon>
    </lineage>
</organism>
<sequence>MEWLVMMGGGLHAAASNLGFSDGDTYYISDECEENLIEMRTSLWNENHVTRAMRRCYAASRIIEEDLFPVLIASEEYPEVFCQVVQLLRDLSMPVEITMPFHSSANMEENRSREVQRSMLLRIKKQFAKKEVADIMMQQMQCILNDHKAGEEWDDKTLHVVEECFKFIRNVLHIPGDDINIKIIHNLLAANLGDVIYEFCLTQGTVSMVNSILSVMCFLFKDHDAKDLRRTARKMLKKYGDKWLCVEDSSVEESFLSSSSEDEKETTASEETMNLDREQPSPSTAVQSLKISQETDAEEEEERKAMKKRLKLKLVKFMVKFVQGPLCNILRIVGVAGLSKQFEDLHFLLDLTYLLPLAKLSVIKYHHLQTLLSPPVLSALSYLILKMYEKYTISQRNKKDSESNSHFKCLHLLVTCQHRYFSALLHFSQNNCMMSKEEQQHLQNSIINAVQSKSVRDMYILLLRKFQSNVETISYLTELISGNDKLLLLAQHVGKDAKFEMREHILHFAKSDMMLTFNHLLQKFSTNSFKLNERVVNMLHHIAIDLERVSTLCQEPILKTISDIWEEDCKRLSQESYELFDYIVYSFCLSCYKYSKGKGASLPFQKSTAKRKAKGKKRVRKLTRKEALLLNLGTVSDKGIHCIPSSDEEEVVRNKRKHELTLEENIQCLNTMGYGKELKKIQDILLEICYLKLDCPKNQIAEPHVWPYSSMGKSVPVVAYTEEEESLQGEEIFLALLQQLGIQVDSSNMYPTIPSFWTADMCFETAEKLGPMDPANFKFEVGANGKPVCDSQPTYVPDMSVEQDKPSSSNPSEHLRSAKYQMSSTAWLTMIQAGNRGLD</sequence>
<dbReference type="GO" id="GO:0006281">
    <property type="term" value="P:DNA repair"/>
    <property type="evidence" value="ECO:0007669"/>
    <property type="project" value="TreeGrafter"/>
</dbReference>
<protein>
    <submittedName>
        <fullName evidence="4">Protein timeless</fullName>
    </submittedName>
</protein>
<dbReference type="OrthoDB" id="10036028at2759"/>
<dbReference type="GO" id="GO:0043111">
    <property type="term" value="P:replication fork arrest"/>
    <property type="evidence" value="ECO:0007669"/>
    <property type="project" value="TreeGrafter"/>
</dbReference>
<dbReference type="InterPro" id="IPR007725">
    <property type="entry name" value="TIMELESS_C"/>
</dbReference>
<feature type="region of interest" description="Disordered" evidence="2">
    <location>
        <begin position="798"/>
        <end position="817"/>
    </location>
</feature>
<keyword evidence="5" id="KW-1185">Reference proteome</keyword>
<dbReference type="GO" id="GO:0031298">
    <property type="term" value="C:replication fork protection complex"/>
    <property type="evidence" value="ECO:0007669"/>
    <property type="project" value="TreeGrafter"/>
</dbReference>
<accession>A0A9Q1H3E6</accession>
<evidence type="ECO:0000313" key="5">
    <source>
        <dbReference type="Proteomes" id="UP001152320"/>
    </source>
</evidence>
<name>A0A9Q1H3E6_HOLLE</name>